<sequence>METYEVLDSTTEEAPGRGRIVLAAVTVVAVAAAVVLLWPRGATPPPASGASAVTTQTASLPAPVTASPPASPASAAGAPIDIAPASEHEGGLPLLPTAFPATLDPAAARPLTSWPLTRAVALFQEYGEHGGGRLFALGEDGGLRELAGLDLAAVSDRDGNLQTALDDTSLSPDGTRAAFAQKDEVVLVELATGAVSRLPLPGFNERVSWRPNGIGLLVEQDPRVYLMDTRTGVSRRMPYPAWGLVAGGEIGTDVHRLDAADGDQPAVLSRWDSSGVRQASTPVRPPVGTGEWWGTGWLREGRVARDVFGAGGPRPYGDVVEAEAVVVLDAATGATLRSLVFEGFGRWKGCCAVMGWYDRDTVLVTSGGEHARLLAWRITDGALFRVGDLPAQMMLSLGIRGGS</sequence>
<feature type="region of interest" description="Disordered" evidence="1">
    <location>
        <begin position="59"/>
        <end position="78"/>
    </location>
</feature>
<evidence type="ECO:0008006" key="5">
    <source>
        <dbReference type="Google" id="ProtNLM"/>
    </source>
</evidence>
<name>A0A7W0CFR8_9ACTN</name>
<dbReference type="Proteomes" id="UP000530928">
    <property type="component" value="Unassembled WGS sequence"/>
</dbReference>
<organism evidence="3 4">
    <name type="scientific">Nonomuraea soli</name>
    <dbReference type="NCBI Taxonomy" id="1032476"/>
    <lineage>
        <taxon>Bacteria</taxon>
        <taxon>Bacillati</taxon>
        <taxon>Actinomycetota</taxon>
        <taxon>Actinomycetes</taxon>
        <taxon>Streptosporangiales</taxon>
        <taxon>Streptosporangiaceae</taxon>
        <taxon>Nonomuraea</taxon>
    </lineage>
</organism>
<dbReference type="RefSeq" id="WP_181609209.1">
    <property type="nucleotide sequence ID" value="NZ_BAABAM010000006.1"/>
</dbReference>
<evidence type="ECO:0000313" key="3">
    <source>
        <dbReference type="EMBL" id="MBA2890383.1"/>
    </source>
</evidence>
<keyword evidence="2" id="KW-1133">Transmembrane helix</keyword>
<proteinExistence type="predicted"/>
<dbReference type="AlphaFoldDB" id="A0A7W0CFR8"/>
<dbReference type="Gene3D" id="2.120.10.30">
    <property type="entry name" value="TolB, C-terminal domain"/>
    <property type="match status" value="1"/>
</dbReference>
<evidence type="ECO:0000256" key="2">
    <source>
        <dbReference type="SAM" id="Phobius"/>
    </source>
</evidence>
<comment type="caution">
    <text evidence="3">The sequence shown here is derived from an EMBL/GenBank/DDBJ whole genome shotgun (WGS) entry which is preliminary data.</text>
</comment>
<dbReference type="InterPro" id="IPR011042">
    <property type="entry name" value="6-blade_b-propeller_TolB-like"/>
</dbReference>
<keyword evidence="2" id="KW-0812">Transmembrane</keyword>
<evidence type="ECO:0000313" key="4">
    <source>
        <dbReference type="Proteomes" id="UP000530928"/>
    </source>
</evidence>
<accession>A0A7W0CFR8</accession>
<keyword evidence="2" id="KW-0472">Membrane</keyword>
<protein>
    <recommendedName>
        <fullName evidence="5">WD40 repeat domain-containing protein</fullName>
    </recommendedName>
</protein>
<evidence type="ECO:0000256" key="1">
    <source>
        <dbReference type="SAM" id="MobiDB-lite"/>
    </source>
</evidence>
<reference evidence="3 4" key="1">
    <citation type="submission" date="2020-07" db="EMBL/GenBank/DDBJ databases">
        <title>Genomic Encyclopedia of Type Strains, Phase IV (KMG-IV): sequencing the most valuable type-strain genomes for metagenomic binning, comparative biology and taxonomic classification.</title>
        <authorList>
            <person name="Goeker M."/>
        </authorList>
    </citation>
    <scope>NUCLEOTIDE SEQUENCE [LARGE SCALE GENOMIC DNA]</scope>
    <source>
        <strain evidence="3 4">DSM 45533</strain>
    </source>
</reference>
<feature type="transmembrane region" description="Helical" evidence="2">
    <location>
        <begin position="20"/>
        <end position="38"/>
    </location>
</feature>
<gene>
    <name evidence="3" type="ORF">HNR30_001724</name>
</gene>
<keyword evidence="4" id="KW-1185">Reference proteome</keyword>
<dbReference type="SUPFAM" id="SSF82171">
    <property type="entry name" value="DPP6 N-terminal domain-like"/>
    <property type="match status" value="1"/>
</dbReference>
<dbReference type="EMBL" id="JACDUR010000002">
    <property type="protein sequence ID" value="MBA2890383.1"/>
    <property type="molecule type" value="Genomic_DNA"/>
</dbReference>